<dbReference type="AlphaFoldDB" id="A0A0P7WPR5"/>
<comment type="caution">
    <text evidence="5">The sequence shown here is derived from an EMBL/GenBank/DDBJ whole genome shotgun (WGS) entry which is preliminary data.</text>
</comment>
<evidence type="ECO:0000313" key="4">
    <source>
        <dbReference type="EMBL" id="CUX80096.1"/>
    </source>
</evidence>
<dbReference type="RefSeq" id="WP_072245101.1">
    <property type="nucleotide sequence ID" value="NZ_FBYC01000004.1"/>
</dbReference>
<dbReference type="GO" id="GO:0032259">
    <property type="term" value="P:methylation"/>
    <property type="evidence" value="ECO:0007669"/>
    <property type="project" value="UniProtKB-KW"/>
</dbReference>
<gene>
    <name evidence="5" type="primary">tsaA</name>
    <name evidence="4" type="ORF">Ga0058931_0801</name>
    <name evidence="5" type="ORF">HLUCCA05_10585</name>
</gene>
<feature type="domain" description="TsaA-like" evidence="3">
    <location>
        <begin position="24"/>
        <end position="154"/>
    </location>
</feature>
<accession>A0A0P7WPR5</accession>
<keyword evidence="5" id="KW-0808">Transferase</keyword>
<dbReference type="Proteomes" id="UP000182045">
    <property type="component" value="Unassembled WGS sequence"/>
</dbReference>
<dbReference type="STRING" id="1666912.Ga0058931_0801"/>
<dbReference type="GO" id="GO:0008168">
    <property type="term" value="F:methyltransferase activity"/>
    <property type="evidence" value="ECO:0007669"/>
    <property type="project" value="UniProtKB-KW"/>
</dbReference>
<dbReference type="InterPro" id="IPR036413">
    <property type="entry name" value="YaeB-like_sf"/>
</dbReference>
<dbReference type="CDD" id="cd09281">
    <property type="entry name" value="UPF0066"/>
    <property type="match status" value="1"/>
</dbReference>
<dbReference type="PANTHER" id="PTHR12818">
    <property type="entry name" value="TRNA (ADENINE(37)-N6)-METHYLTRANSFERASE"/>
    <property type="match status" value="1"/>
</dbReference>
<dbReference type="PATRIC" id="fig|1666912.4.peg.2300"/>
<evidence type="ECO:0000256" key="2">
    <source>
        <dbReference type="ARBA" id="ARBA00033753"/>
    </source>
</evidence>
<dbReference type="InterPro" id="IPR023370">
    <property type="entry name" value="TrmO-like_N"/>
</dbReference>
<keyword evidence="5" id="KW-0489">Methyltransferase</keyword>
<sequence>MTTTQTLRPGEVVSDTPLPVDATLAFIGHIETPWHHRADCPRQGDPVAGPDCTIVLNMPWDQALDGIEQFERLDILYWLHQSRRDLVLQNPKHAEAPRGTFSLRSPIRPNPIGLSNVQLVRRDGTRLIVRGLECVSGTPLIDIKPDRCQFTPVG</sequence>
<comment type="similarity">
    <text evidence="2">Belongs to the tRNA methyltransferase O family.</text>
</comment>
<proteinExistence type="inferred from homology"/>
<dbReference type="InterPro" id="IPR036414">
    <property type="entry name" value="YaeB_N_sf"/>
</dbReference>
<dbReference type="PANTHER" id="PTHR12818:SF0">
    <property type="entry name" value="TRNA (ADENINE(37)-N6)-METHYLTRANSFERASE"/>
    <property type="match status" value="1"/>
</dbReference>
<protein>
    <submittedName>
        <fullName evidence="5">tRNA-Thr(GGU) m(6)t(6)A37 methyltransferase TsaA</fullName>
    </submittedName>
</protein>
<reference evidence="5 6" key="1">
    <citation type="submission" date="2015-09" db="EMBL/GenBank/DDBJ databases">
        <title>Identification and resolution of microdiversity through metagenomic sequencing of parallel consortia.</title>
        <authorList>
            <person name="Nelson W.C."/>
            <person name="Romine M.F."/>
            <person name="Lindemann S.R."/>
        </authorList>
    </citation>
    <scope>NUCLEOTIDE SEQUENCE [LARGE SCALE GENOMIC DNA]</scope>
    <source>
        <strain evidence="5">HL-91</strain>
    </source>
</reference>
<dbReference type="EMBL" id="LJSG01000011">
    <property type="protein sequence ID" value="KPP92832.1"/>
    <property type="molecule type" value="Genomic_DNA"/>
</dbReference>
<evidence type="ECO:0000313" key="7">
    <source>
        <dbReference type="Proteomes" id="UP000182045"/>
    </source>
</evidence>
<organism evidence="5 6">
    <name type="scientific">Roseibaca calidilacus</name>
    <dbReference type="NCBI Taxonomy" id="1666912"/>
    <lineage>
        <taxon>Bacteria</taxon>
        <taxon>Pseudomonadati</taxon>
        <taxon>Pseudomonadota</taxon>
        <taxon>Alphaproteobacteria</taxon>
        <taxon>Rhodobacterales</taxon>
        <taxon>Paracoccaceae</taxon>
        <taxon>Roseinatronobacter</taxon>
    </lineage>
</organism>
<dbReference type="NCBIfam" id="TIGR00104">
    <property type="entry name" value="tRNA_TsaA"/>
    <property type="match status" value="1"/>
</dbReference>
<evidence type="ECO:0000313" key="5">
    <source>
        <dbReference type="EMBL" id="KPP92832.1"/>
    </source>
</evidence>
<evidence type="ECO:0000256" key="1">
    <source>
        <dbReference type="ARBA" id="ARBA00022691"/>
    </source>
</evidence>
<dbReference type="EMBL" id="FBYC01000004">
    <property type="protein sequence ID" value="CUX80096.1"/>
    <property type="molecule type" value="Genomic_DNA"/>
</dbReference>
<dbReference type="OrthoDB" id="9804309at2"/>
<dbReference type="SUPFAM" id="SSF118196">
    <property type="entry name" value="YaeB-like"/>
    <property type="match status" value="1"/>
</dbReference>
<evidence type="ECO:0000313" key="6">
    <source>
        <dbReference type="Proteomes" id="UP000050413"/>
    </source>
</evidence>
<dbReference type="InterPro" id="IPR040372">
    <property type="entry name" value="YaeB-like"/>
</dbReference>
<keyword evidence="7" id="KW-1185">Reference proteome</keyword>
<reference evidence="4 7" key="2">
    <citation type="submission" date="2016-01" db="EMBL/GenBank/DDBJ databases">
        <authorList>
            <person name="Varghese N."/>
        </authorList>
    </citation>
    <scope>NUCLEOTIDE SEQUENCE [LARGE SCALE GENOMIC DNA]</scope>
    <source>
        <strain evidence="4 7">HL-91</strain>
    </source>
</reference>
<dbReference type="Pfam" id="PF01980">
    <property type="entry name" value="TrmO_N"/>
    <property type="match status" value="1"/>
</dbReference>
<dbReference type="Proteomes" id="UP000050413">
    <property type="component" value="Unassembled WGS sequence"/>
</dbReference>
<dbReference type="Gene3D" id="2.40.30.70">
    <property type="entry name" value="YaeB-like"/>
    <property type="match status" value="1"/>
</dbReference>
<dbReference type="PROSITE" id="PS51668">
    <property type="entry name" value="TSAA_2"/>
    <property type="match status" value="1"/>
</dbReference>
<evidence type="ECO:0000259" key="3">
    <source>
        <dbReference type="PROSITE" id="PS51668"/>
    </source>
</evidence>
<name>A0A0P7WPR5_9RHOB</name>
<keyword evidence="1" id="KW-0949">S-adenosyl-L-methionine</keyword>